<comment type="caution">
    <text evidence="1">The sequence shown here is derived from an EMBL/GenBank/DDBJ whole genome shotgun (WGS) entry which is preliminary data.</text>
</comment>
<sequence length="72" mass="8234">MFSISLLWIANPQNSATRLQIPTNKKVAAVILNAVRNPWPTKHCHPSFNDMNVGKFTQVHYKQQKDSSLRSE</sequence>
<accession>A0A497Y3W3</accession>
<protein>
    <submittedName>
        <fullName evidence="1">Uncharacterized protein</fullName>
    </submittedName>
</protein>
<proteinExistence type="predicted"/>
<evidence type="ECO:0000313" key="2">
    <source>
        <dbReference type="Proteomes" id="UP000273898"/>
    </source>
</evidence>
<reference evidence="1 2" key="1">
    <citation type="submission" date="2018-10" db="EMBL/GenBank/DDBJ databases">
        <title>Genomic Encyclopedia of Archaeal and Bacterial Type Strains, Phase II (KMG-II): from individual species to whole genera.</title>
        <authorList>
            <person name="Goeker M."/>
        </authorList>
    </citation>
    <scope>NUCLEOTIDE SEQUENCE [LARGE SCALE GENOMIC DNA]</scope>
    <source>
        <strain evidence="1 2">DSM 19624</strain>
    </source>
</reference>
<dbReference type="AlphaFoldDB" id="A0A497Y3W3"/>
<gene>
    <name evidence="1" type="ORF">BCL90_2653</name>
</gene>
<dbReference type="Proteomes" id="UP000273898">
    <property type="component" value="Unassembled WGS sequence"/>
</dbReference>
<organism evidence="1 2">
    <name type="scientific">Pedobacter alluvionis</name>
    <dbReference type="NCBI Taxonomy" id="475253"/>
    <lineage>
        <taxon>Bacteria</taxon>
        <taxon>Pseudomonadati</taxon>
        <taxon>Bacteroidota</taxon>
        <taxon>Sphingobacteriia</taxon>
        <taxon>Sphingobacteriales</taxon>
        <taxon>Sphingobacteriaceae</taxon>
        <taxon>Pedobacter</taxon>
    </lineage>
</organism>
<evidence type="ECO:0000313" key="1">
    <source>
        <dbReference type="EMBL" id="RLJ77561.1"/>
    </source>
</evidence>
<dbReference type="EMBL" id="RCCK01000011">
    <property type="protein sequence ID" value="RLJ77561.1"/>
    <property type="molecule type" value="Genomic_DNA"/>
</dbReference>
<name>A0A497Y3W3_9SPHI</name>